<dbReference type="RefSeq" id="WP_009540978.1">
    <property type="nucleotide sequence ID" value="NZ_ANHY01000012.1"/>
</dbReference>
<evidence type="ECO:0000256" key="1">
    <source>
        <dbReference type="ARBA" id="ARBA00007227"/>
    </source>
</evidence>
<comment type="similarity">
    <text evidence="1">Belongs to the short-chain fatty acyl-CoA assimilation regulator (ScfR) family.</text>
</comment>
<protein>
    <submittedName>
        <fullName evidence="6">Transcriptional regulator, XRE family</fullName>
    </submittedName>
</protein>
<feature type="domain" description="HTH cro/C1-type" evidence="5">
    <location>
        <begin position="13"/>
        <end position="67"/>
    </location>
</feature>
<dbReference type="CDD" id="cd00093">
    <property type="entry name" value="HTH_XRE"/>
    <property type="match status" value="1"/>
</dbReference>
<organism evidence="6 7">
    <name type="scientific">Caenispirillum salinarum AK4</name>
    <dbReference type="NCBI Taxonomy" id="1238182"/>
    <lineage>
        <taxon>Bacteria</taxon>
        <taxon>Pseudomonadati</taxon>
        <taxon>Pseudomonadota</taxon>
        <taxon>Alphaproteobacteria</taxon>
        <taxon>Rhodospirillales</taxon>
        <taxon>Novispirillaceae</taxon>
        <taxon>Caenispirillum</taxon>
    </lineage>
</organism>
<evidence type="ECO:0000256" key="4">
    <source>
        <dbReference type="ARBA" id="ARBA00023163"/>
    </source>
</evidence>
<dbReference type="Gene3D" id="1.10.260.40">
    <property type="entry name" value="lambda repressor-like DNA-binding domains"/>
    <property type="match status" value="1"/>
</dbReference>
<evidence type="ECO:0000256" key="3">
    <source>
        <dbReference type="ARBA" id="ARBA00023125"/>
    </source>
</evidence>
<sequence>MAKDGKVMLGHKIRRLRRDLDLTQAQMAERLGLSPSYFNLIENNHRPVTARLLIKLSQAFDVEIQSFADTEEARLAGELTEVFADPLFRDNDIKKQDVREIASVAPALSEAVLDLYHAYSEAHVAIRALSERVADRDKLQVLQTKAFPLEEVRDFFQAHENHFPKIEEAAEDLWRQANLEIGELSRSLTDHLAHAHRLRVKRMPVEVMGHAIRRFDRHNNRLMLSELLSPQARVFHMAVKIGLLEHGDLFRRIIDSASLSTREARELAYVGLANYFAGAVLLPYDKVYAAARRHRYDLDLLQHRFDVTYEQICHRLTTLQRPGARGVPFFMIRVDKAGNVSKRFSAAPLQFARFGGACPLWNVYDAFAMPGVLHTQLAEMPDGTLYFFVAQSMTKPGGGHRQPPQRFALALGCEAHHAAQLVHADGFQLDNREAAVPIGVNCRLCERLDCSQRAFPPLNHALIVDQNLRGHSAFYFKPDPAP</sequence>
<dbReference type="PROSITE" id="PS50943">
    <property type="entry name" value="HTH_CROC1"/>
    <property type="match status" value="1"/>
</dbReference>
<dbReference type="InterPro" id="IPR010982">
    <property type="entry name" value="Lambda_DNA-bd_dom_sf"/>
</dbReference>
<dbReference type="eggNOG" id="COG1396">
    <property type="taxonomic scope" value="Bacteria"/>
</dbReference>
<gene>
    <name evidence="6" type="ORF">C882_0319</name>
</gene>
<dbReference type="Pfam" id="PF09856">
    <property type="entry name" value="ScfRs"/>
    <property type="match status" value="1"/>
</dbReference>
<keyword evidence="3" id="KW-0238">DNA-binding</keyword>
<dbReference type="GO" id="GO:0003677">
    <property type="term" value="F:DNA binding"/>
    <property type="evidence" value="ECO:0007669"/>
    <property type="project" value="UniProtKB-KW"/>
</dbReference>
<accession>K9GW71</accession>
<keyword evidence="2" id="KW-0805">Transcription regulation</keyword>
<dbReference type="InterPro" id="IPR001387">
    <property type="entry name" value="Cro/C1-type_HTH"/>
</dbReference>
<evidence type="ECO:0000259" key="5">
    <source>
        <dbReference type="PROSITE" id="PS50943"/>
    </source>
</evidence>
<dbReference type="SMART" id="SM00530">
    <property type="entry name" value="HTH_XRE"/>
    <property type="match status" value="1"/>
</dbReference>
<dbReference type="PANTHER" id="PTHR46797">
    <property type="entry name" value="HTH-TYPE TRANSCRIPTIONAL REGULATOR"/>
    <property type="match status" value="1"/>
</dbReference>
<dbReference type="Pfam" id="PF01381">
    <property type="entry name" value="HTH_3"/>
    <property type="match status" value="1"/>
</dbReference>
<dbReference type="InterPro" id="IPR050807">
    <property type="entry name" value="TransReg_Diox_bact_type"/>
</dbReference>
<dbReference type="eggNOG" id="COG3800">
    <property type="taxonomic scope" value="Bacteria"/>
</dbReference>
<dbReference type="GO" id="GO:0005829">
    <property type="term" value="C:cytosol"/>
    <property type="evidence" value="ECO:0007669"/>
    <property type="project" value="TreeGrafter"/>
</dbReference>
<dbReference type="STRING" id="1238182.C882_0319"/>
<dbReference type="EMBL" id="ANHY01000012">
    <property type="protein sequence ID" value="EKV29497.1"/>
    <property type="molecule type" value="Genomic_DNA"/>
</dbReference>
<proteinExistence type="inferred from homology"/>
<dbReference type="PATRIC" id="fig|1238182.3.peg.2534"/>
<dbReference type="InterPro" id="IPR018653">
    <property type="entry name" value="ScfR_C"/>
</dbReference>
<dbReference type="Pfam" id="PF06114">
    <property type="entry name" value="Peptidase_M78"/>
    <property type="match status" value="1"/>
</dbReference>
<dbReference type="GO" id="GO:0003700">
    <property type="term" value="F:DNA-binding transcription factor activity"/>
    <property type="evidence" value="ECO:0007669"/>
    <property type="project" value="TreeGrafter"/>
</dbReference>
<keyword evidence="4" id="KW-0804">Transcription</keyword>
<dbReference type="InterPro" id="IPR026281">
    <property type="entry name" value="HTH_RamB"/>
</dbReference>
<name>K9GW71_9PROT</name>
<evidence type="ECO:0000313" key="7">
    <source>
        <dbReference type="Proteomes" id="UP000009881"/>
    </source>
</evidence>
<reference evidence="6 7" key="1">
    <citation type="journal article" date="2013" name="Genome Announc.">
        <title>Draft Genome Sequence of an Alphaproteobacterium, Caenispirillum salinarum AK4(T), Isolated from a Solar Saltern.</title>
        <authorList>
            <person name="Khatri I."/>
            <person name="Singh A."/>
            <person name="Korpole S."/>
            <person name="Pinnaka A.K."/>
            <person name="Subramanian S."/>
        </authorList>
    </citation>
    <scope>NUCLEOTIDE SEQUENCE [LARGE SCALE GENOMIC DNA]</scope>
    <source>
        <strain evidence="6 7">AK4</strain>
    </source>
</reference>
<keyword evidence="7" id="KW-1185">Reference proteome</keyword>
<dbReference type="Proteomes" id="UP000009881">
    <property type="component" value="Unassembled WGS sequence"/>
</dbReference>
<evidence type="ECO:0000313" key="6">
    <source>
        <dbReference type="EMBL" id="EKV29497.1"/>
    </source>
</evidence>
<evidence type="ECO:0000256" key="2">
    <source>
        <dbReference type="ARBA" id="ARBA00023015"/>
    </source>
</evidence>
<dbReference type="SUPFAM" id="SSF47413">
    <property type="entry name" value="lambda repressor-like DNA-binding domains"/>
    <property type="match status" value="1"/>
</dbReference>
<dbReference type="OrthoDB" id="1123084at2"/>
<comment type="caution">
    <text evidence="6">The sequence shown here is derived from an EMBL/GenBank/DDBJ whole genome shotgun (WGS) entry which is preliminary data.</text>
</comment>
<dbReference type="PIRSF" id="PIRSF019251">
    <property type="entry name" value="Rv0465c"/>
    <property type="match status" value="1"/>
</dbReference>
<dbReference type="PANTHER" id="PTHR46797:SF23">
    <property type="entry name" value="HTH-TYPE TRANSCRIPTIONAL REGULATOR SUTR"/>
    <property type="match status" value="1"/>
</dbReference>
<dbReference type="AlphaFoldDB" id="K9GW71"/>
<dbReference type="InterPro" id="IPR010359">
    <property type="entry name" value="IrrE_HExxH"/>
</dbReference>